<protein>
    <submittedName>
        <fullName evidence="5">4'-phosphopantetheinyl transferase superfamily protein</fullName>
    </submittedName>
</protein>
<feature type="compositionally biased region" description="Basic residues" evidence="3">
    <location>
        <begin position="1"/>
        <end position="22"/>
    </location>
</feature>
<dbReference type="EMBL" id="VUOB01000093">
    <property type="protein sequence ID" value="KAA2250149.1"/>
    <property type="molecule type" value="Genomic_DNA"/>
</dbReference>
<evidence type="ECO:0000313" key="6">
    <source>
        <dbReference type="Proteomes" id="UP000323454"/>
    </source>
</evidence>
<comment type="caution">
    <text evidence="5">The sequence shown here is derived from an EMBL/GenBank/DDBJ whole genome shotgun (WGS) entry which is preliminary data.</text>
</comment>
<dbReference type="InterPro" id="IPR008278">
    <property type="entry name" value="4-PPantetheinyl_Trfase_dom"/>
</dbReference>
<dbReference type="AlphaFoldDB" id="A0A5B2WII0"/>
<accession>A0A5B2WII0</accession>
<dbReference type="GO" id="GO:0005829">
    <property type="term" value="C:cytosol"/>
    <property type="evidence" value="ECO:0007669"/>
    <property type="project" value="TreeGrafter"/>
</dbReference>
<evidence type="ECO:0000256" key="3">
    <source>
        <dbReference type="SAM" id="MobiDB-lite"/>
    </source>
</evidence>
<dbReference type="Gene3D" id="3.90.470.20">
    <property type="entry name" value="4'-phosphopantetheinyl transferase domain"/>
    <property type="match status" value="1"/>
</dbReference>
<reference evidence="5 6" key="1">
    <citation type="submission" date="2019-09" db="EMBL/GenBank/DDBJ databases">
        <title>Goodfellowia gen. nov., a new genus of the Pseudonocardineae related to Actinoalloteichus, containing Goodfellowia coeruleoviolacea gen. nov., comb. nov. gen. nov., comb. nov.</title>
        <authorList>
            <person name="Labeda D."/>
        </authorList>
    </citation>
    <scope>NUCLEOTIDE SEQUENCE [LARGE SCALE GENOMIC DNA]</scope>
    <source>
        <strain evidence="5 6">AN110305</strain>
    </source>
</reference>
<evidence type="ECO:0000313" key="5">
    <source>
        <dbReference type="EMBL" id="KAA2250149.1"/>
    </source>
</evidence>
<dbReference type="Proteomes" id="UP000323454">
    <property type="component" value="Unassembled WGS sequence"/>
</dbReference>
<sequence>MDQRAHHALRRRPRRGVRAAGRRPRDATVTTLARRGPALAAVGSYRLAGGAVDLWLAPSRSTEDQLATEDLAELAGVTDERARAEFTAGRAALRRVLADYPIGLGPPKLAKDGNGRPYLVNAPGWDVNLSRAGSLVAVAVARGARIGVDIERAVPQPRAASLAARYFSSADRAALAEHDLASAEATLAWYRIWTRREAIAKATGAGLRGLAADVDGVELVELPMPEGYVGTLAALPEVQSGRTL</sequence>
<dbReference type="InterPro" id="IPR050559">
    <property type="entry name" value="P-Pant_transferase_sf"/>
</dbReference>
<evidence type="ECO:0000256" key="1">
    <source>
        <dbReference type="ARBA" id="ARBA00010990"/>
    </source>
</evidence>
<keyword evidence="2 5" id="KW-0808">Transferase</keyword>
<dbReference type="PANTHER" id="PTHR12215:SF10">
    <property type="entry name" value="L-AMINOADIPATE-SEMIALDEHYDE DEHYDROGENASE-PHOSPHOPANTETHEINYL TRANSFERASE"/>
    <property type="match status" value="1"/>
</dbReference>
<feature type="region of interest" description="Disordered" evidence="3">
    <location>
        <begin position="1"/>
        <end position="28"/>
    </location>
</feature>
<keyword evidence="6" id="KW-1185">Reference proteome</keyword>
<comment type="similarity">
    <text evidence="1">Belongs to the P-Pant transferase superfamily. Gsp/Sfp/HetI/AcpT family.</text>
</comment>
<proteinExistence type="inferred from homology"/>
<dbReference type="OrthoDB" id="190168at2"/>
<dbReference type="Pfam" id="PF01648">
    <property type="entry name" value="ACPS"/>
    <property type="match status" value="1"/>
</dbReference>
<dbReference type="InterPro" id="IPR037143">
    <property type="entry name" value="4-PPantetheinyl_Trfase_dom_sf"/>
</dbReference>
<feature type="domain" description="4'-phosphopantetheinyl transferase" evidence="4">
    <location>
        <begin position="145"/>
        <end position="228"/>
    </location>
</feature>
<dbReference type="GO" id="GO:0000287">
    <property type="term" value="F:magnesium ion binding"/>
    <property type="evidence" value="ECO:0007669"/>
    <property type="project" value="InterPro"/>
</dbReference>
<reference evidence="5 6" key="2">
    <citation type="submission" date="2019-09" db="EMBL/GenBank/DDBJ databases">
        <authorList>
            <person name="Jin C."/>
        </authorList>
    </citation>
    <scope>NUCLEOTIDE SEQUENCE [LARGE SCALE GENOMIC DNA]</scope>
    <source>
        <strain evidence="5 6">AN110305</strain>
    </source>
</reference>
<gene>
    <name evidence="5" type="ORF">F0L68_39080</name>
</gene>
<name>A0A5B2WII0_9PSEU</name>
<organism evidence="5 6">
    <name type="scientific">Solihabitans fulvus</name>
    <dbReference type="NCBI Taxonomy" id="1892852"/>
    <lineage>
        <taxon>Bacteria</taxon>
        <taxon>Bacillati</taxon>
        <taxon>Actinomycetota</taxon>
        <taxon>Actinomycetes</taxon>
        <taxon>Pseudonocardiales</taxon>
        <taxon>Pseudonocardiaceae</taxon>
        <taxon>Solihabitans</taxon>
    </lineage>
</organism>
<dbReference type="SUPFAM" id="SSF56214">
    <property type="entry name" value="4'-phosphopantetheinyl transferase"/>
    <property type="match status" value="2"/>
</dbReference>
<dbReference type="PANTHER" id="PTHR12215">
    <property type="entry name" value="PHOSPHOPANTETHEINE TRANSFERASE"/>
    <property type="match status" value="1"/>
</dbReference>
<evidence type="ECO:0000256" key="2">
    <source>
        <dbReference type="ARBA" id="ARBA00022679"/>
    </source>
</evidence>
<evidence type="ECO:0000259" key="4">
    <source>
        <dbReference type="Pfam" id="PF01648"/>
    </source>
</evidence>
<dbReference type="GO" id="GO:0019878">
    <property type="term" value="P:lysine biosynthetic process via aminoadipic acid"/>
    <property type="evidence" value="ECO:0007669"/>
    <property type="project" value="TreeGrafter"/>
</dbReference>
<dbReference type="GO" id="GO:0008897">
    <property type="term" value="F:holo-[acyl-carrier-protein] synthase activity"/>
    <property type="evidence" value="ECO:0007669"/>
    <property type="project" value="InterPro"/>
</dbReference>